<evidence type="ECO:0000256" key="5">
    <source>
        <dbReference type="ARBA" id="ARBA00023128"/>
    </source>
</evidence>
<keyword evidence="4 9" id="KW-0689">Ribosomal protein</keyword>
<evidence type="ECO:0000256" key="3">
    <source>
        <dbReference type="ARBA" id="ARBA00022946"/>
    </source>
</evidence>
<keyword evidence="6" id="KW-0687">Ribonucleoprotein</keyword>
<dbReference type="GO" id="GO:0006412">
    <property type="term" value="P:translation"/>
    <property type="evidence" value="ECO:0007669"/>
    <property type="project" value="InterPro"/>
</dbReference>
<evidence type="ECO:0000256" key="2">
    <source>
        <dbReference type="ARBA" id="ARBA00007645"/>
    </source>
</evidence>
<keyword evidence="5" id="KW-0496">Mitochondrion</keyword>
<proteinExistence type="evidence at transcript level"/>
<protein>
    <recommendedName>
        <fullName evidence="7">Large ribosomal subunit protein bL36m</fullName>
    </recommendedName>
    <alternativeName>
        <fullName evidence="8">39S ribosomal protein L36, mitochondrial</fullName>
    </alternativeName>
</protein>
<dbReference type="SUPFAM" id="SSF57840">
    <property type="entry name" value="Ribosomal protein L36"/>
    <property type="match status" value="1"/>
</dbReference>
<accession>A0A023G0M1</accession>
<comment type="similarity">
    <text evidence="2">Belongs to the bacterial ribosomal protein bL36 family.</text>
</comment>
<evidence type="ECO:0000256" key="1">
    <source>
        <dbReference type="ARBA" id="ARBA00004173"/>
    </source>
</evidence>
<evidence type="ECO:0000256" key="4">
    <source>
        <dbReference type="ARBA" id="ARBA00022980"/>
    </source>
</evidence>
<dbReference type="GO" id="GO:0005762">
    <property type="term" value="C:mitochondrial large ribosomal subunit"/>
    <property type="evidence" value="ECO:0007669"/>
    <property type="project" value="TreeGrafter"/>
</dbReference>
<dbReference type="AlphaFoldDB" id="A0A023G0M1"/>
<keyword evidence="3" id="KW-0809">Transit peptide</keyword>
<organism evidence="9">
    <name type="scientific">Amblyomma parvum</name>
    <name type="common">South American tick</name>
    <dbReference type="NCBI Taxonomy" id="251391"/>
    <lineage>
        <taxon>Eukaryota</taxon>
        <taxon>Metazoa</taxon>
        <taxon>Ecdysozoa</taxon>
        <taxon>Arthropoda</taxon>
        <taxon>Chelicerata</taxon>
        <taxon>Arachnida</taxon>
        <taxon>Acari</taxon>
        <taxon>Parasitiformes</taxon>
        <taxon>Ixodida</taxon>
        <taxon>Ixodoidea</taxon>
        <taxon>Ixodidae</taxon>
        <taxon>Amblyomminae</taxon>
        <taxon>Amblyomma</taxon>
    </lineage>
</organism>
<dbReference type="InterPro" id="IPR035977">
    <property type="entry name" value="Ribosomal_bL36_sp"/>
</dbReference>
<evidence type="ECO:0000313" key="9">
    <source>
        <dbReference type="EMBL" id="JAC26533.1"/>
    </source>
</evidence>
<dbReference type="GO" id="GO:0003735">
    <property type="term" value="F:structural constituent of ribosome"/>
    <property type="evidence" value="ECO:0007669"/>
    <property type="project" value="InterPro"/>
</dbReference>
<evidence type="ECO:0000256" key="8">
    <source>
        <dbReference type="ARBA" id="ARBA00035411"/>
    </source>
</evidence>
<dbReference type="InterPro" id="IPR000473">
    <property type="entry name" value="Ribosomal_bL36"/>
</dbReference>
<name>A0A023G0M1_AMBPA</name>
<dbReference type="PANTHER" id="PTHR46909">
    <property type="entry name" value="39S RIBOSOMAL PROTEIN L36, MITOCHONDRIAL"/>
    <property type="match status" value="1"/>
</dbReference>
<evidence type="ECO:0000256" key="7">
    <source>
        <dbReference type="ARBA" id="ARBA00035239"/>
    </source>
</evidence>
<dbReference type="PANTHER" id="PTHR46909:SF1">
    <property type="entry name" value="LARGE RIBOSOMAL SUBUNIT PROTEIN BL36M"/>
    <property type="match status" value="1"/>
</dbReference>
<evidence type="ECO:0000256" key="6">
    <source>
        <dbReference type="ARBA" id="ARBA00023274"/>
    </source>
</evidence>
<reference evidence="9" key="1">
    <citation type="submission" date="2014-03" db="EMBL/GenBank/DDBJ databases">
        <title>The sialotranscriptome of Amblyomma triste, Amblyomma parvum and Amblyomma cajennense ticks, uncovered by 454-based RNA-seq.</title>
        <authorList>
            <person name="Garcia G.R."/>
            <person name="Gardinassi L.G."/>
            <person name="Ribeiro J.M."/>
            <person name="Anatrielo E."/>
            <person name="Ferreira B.R."/>
            <person name="Moreira H.N."/>
            <person name="Mafra C."/>
            <person name="Olegario M.M."/>
            <person name="Szabo P.J."/>
            <person name="Miranda-Santos I.K."/>
            <person name="Maruyama S.R."/>
        </authorList>
    </citation>
    <scope>NUCLEOTIDE SEQUENCE</scope>
    <source>
        <strain evidence="9">Araguapaz</strain>
        <tissue evidence="9">Salivary glands</tissue>
    </source>
</reference>
<sequence>MTFLLRSSAVAFRLARLQAKSSTLARNFSALAASIGHRNNAFKPPFVAESTMQVAVRTFKDMDVLTKRCKDCYFKKGDDRWYVLCKTHGRHKQRQRLPDERHFWIITHKTHGPRKIFKGKIAFISLK</sequence>
<comment type="subcellular location">
    <subcellularLocation>
        <location evidence="1">Mitochondrion</location>
    </subcellularLocation>
</comment>
<dbReference type="Pfam" id="PF00444">
    <property type="entry name" value="Ribosomal_L36"/>
    <property type="match status" value="1"/>
</dbReference>
<dbReference type="EMBL" id="GBBL01000787">
    <property type="protein sequence ID" value="JAC26533.1"/>
    <property type="molecule type" value="mRNA"/>
</dbReference>
<dbReference type="InterPro" id="IPR052143">
    <property type="entry name" value="Mitoribosomal_bL36m"/>
</dbReference>